<dbReference type="Proteomes" id="UP001589733">
    <property type="component" value="Unassembled WGS sequence"/>
</dbReference>
<sequence>MTFDDHRKTRAGIQPNPIYPSMRQAVDGSFPQWEPESPIVVAAEEGQEGEAQRRTRQQVATRQRRTQERQTNEARQPHVARDRDRQRAARPAASPSPARLARQLLPLLQGTGRHELRDAQTFLNRHPPQTRGEVLKLLASRHAVQVKHLLHGLPFEQMEALLRLTARARSIQSQPMRSFSSSQTSRTPGGNAAGDPQGKGAHPHLEGHAEPTFQFALFSKAPAFPGQAQTVSPWNQALNKWQNMSPVERQANQLSPPTKQQNTINPKLAASLGGLPHVSTLTGQFGAPALANLLSGTTRHLAVLPPGQPNKLQNYRMPVIESPQAIEKLAQSLQAARNSHTLGALLQAFQQQHDGKSLYAVIGEQVRDPAQRIRLLKLLPPPVSQAQAIQDAFYETLAVGYSYANTTGRQMTGDQTPDPRRGGISQKVLDAFGYTAGDNHSGRWGYQMRVFSPDPLKAKGQPIIIVFRGTEGVSVNTKAPGEGALDTLIGDFAKKEPGVNQFEANRAWVTRIVKQATARGQKVVFTGHSLGGALAQEAAAAFPEVTQDVVTFQAANVPTSAVANMEKYNKAHPQQAISARHYRVDGDVVPASGSRALPGEIHYFDRVSRPAGTQGPLKITTATDQLEAQWNGERSLKQKLALGASSALPFFSPDTLQKGHVIPAVSTYLRGLASNSGSPLQPAPLSAEQQRQSAALMQYGIRDEQTVGQTMTDKKGLPVLDKNGKAVTAPAKEEVAVVFGGDYPTTQDPRLVMETARTGVVPKAMDVVGGGAAAQVFQVNIAYNTALSHLFTAASEAKSFEAFQARALVLLTRPTLKMSDFDIQLAEQLHLKTPPRDNAKQALKDLAGIDRSSAWEAAAAGTVVGGPVAGVSLGHLAREAYDDYIEGFSETPVLDEYEDPKGNGYNVPINATVQLALTNPVRLLQIWRLYHPGANK</sequence>
<keyword evidence="3" id="KW-1185">Reference proteome</keyword>
<reference evidence="2 3" key="1">
    <citation type="submission" date="2024-09" db="EMBL/GenBank/DDBJ databases">
        <authorList>
            <person name="Sun Q."/>
            <person name="Mori K."/>
        </authorList>
    </citation>
    <scope>NUCLEOTIDE SEQUENCE [LARGE SCALE GENOMIC DNA]</scope>
    <source>
        <strain evidence="2 3">JCM 13503</strain>
    </source>
</reference>
<comment type="caution">
    <text evidence="2">The sequence shown here is derived from an EMBL/GenBank/DDBJ whole genome shotgun (WGS) entry which is preliminary data.</text>
</comment>
<feature type="compositionally biased region" description="Low complexity" evidence="1">
    <location>
        <begin position="89"/>
        <end position="100"/>
    </location>
</feature>
<dbReference type="SUPFAM" id="SSF53474">
    <property type="entry name" value="alpha/beta-Hydrolases"/>
    <property type="match status" value="1"/>
</dbReference>
<dbReference type="EMBL" id="JBHLYR010000037">
    <property type="protein sequence ID" value="MFB9992694.1"/>
    <property type="molecule type" value="Genomic_DNA"/>
</dbReference>
<dbReference type="Pfam" id="PF26363">
    <property type="entry name" value="Phospholipase-like"/>
    <property type="match status" value="1"/>
</dbReference>
<dbReference type="RefSeq" id="WP_380010090.1">
    <property type="nucleotide sequence ID" value="NZ_JBHLYR010000037.1"/>
</dbReference>
<gene>
    <name evidence="2" type="ORF">ACFFLM_12015</name>
</gene>
<accession>A0ABV6AYW1</accession>
<proteinExistence type="predicted"/>
<evidence type="ECO:0008006" key="4">
    <source>
        <dbReference type="Google" id="ProtNLM"/>
    </source>
</evidence>
<protein>
    <recommendedName>
        <fullName evidence="4">Fungal lipase-like domain-containing protein</fullName>
    </recommendedName>
</protein>
<organism evidence="2 3">
    <name type="scientific">Deinococcus oregonensis</name>
    <dbReference type="NCBI Taxonomy" id="1805970"/>
    <lineage>
        <taxon>Bacteria</taxon>
        <taxon>Thermotogati</taxon>
        <taxon>Deinococcota</taxon>
        <taxon>Deinococci</taxon>
        <taxon>Deinococcales</taxon>
        <taxon>Deinococcaceae</taxon>
        <taxon>Deinococcus</taxon>
    </lineage>
</organism>
<feature type="compositionally biased region" description="Basic and acidic residues" evidence="1">
    <location>
        <begin position="65"/>
        <end position="87"/>
    </location>
</feature>
<feature type="region of interest" description="Disordered" evidence="1">
    <location>
        <begin position="172"/>
        <end position="206"/>
    </location>
</feature>
<feature type="compositionally biased region" description="Polar residues" evidence="1">
    <location>
        <begin position="172"/>
        <end position="188"/>
    </location>
</feature>
<dbReference type="InterPro" id="IPR029058">
    <property type="entry name" value="AB_hydrolase_fold"/>
</dbReference>
<feature type="region of interest" description="Disordered" evidence="1">
    <location>
        <begin position="1"/>
        <end position="100"/>
    </location>
</feature>
<evidence type="ECO:0000313" key="3">
    <source>
        <dbReference type="Proteomes" id="UP001589733"/>
    </source>
</evidence>
<dbReference type="Gene3D" id="3.40.50.1820">
    <property type="entry name" value="alpha/beta hydrolase"/>
    <property type="match status" value="1"/>
</dbReference>
<evidence type="ECO:0000313" key="2">
    <source>
        <dbReference type="EMBL" id="MFB9992694.1"/>
    </source>
</evidence>
<evidence type="ECO:0000256" key="1">
    <source>
        <dbReference type="SAM" id="MobiDB-lite"/>
    </source>
</evidence>
<name>A0ABV6AYW1_9DEIO</name>